<dbReference type="EMBL" id="JAGGJR010000002">
    <property type="protein sequence ID" value="MBP1872370.1"/>
    <property type="molecule type" value="Genomic_DNA"/>
</dbReference>
<name>A0ACC5SU65_ENSAD</name>
<organism evidence="1 2">
    <name type="scientific">Ensifer adhaerens</name>
    <name type="common">Sinorhizobium morelense</name>
    <dbReference type="NCBI Taxonomy" id="106592"/>
    <lineage>
        <taxon>Bacteria</taxon>
        <taxon>Pseudomonadati</taxon>
        <taxon>Pseudomonadota</taxon>
        <taxon>Alphaproteobacteria</taxon>
        <taxon>Hyphomicrobiales</taxon>
        <taxon>Rhizobiaceae</taxon>
        <taxon>Sinorhizobium/Ensifer group</taxon>
        <taxon>Ensifer</taxon>
    </lineage>
</organism>
<gene>
    <name evidence="1" type="ORF">J2Z19_002082</name>
</gene>
<reference evidence="1" key="1">
    <citation type="submission" date="2021-03" db="EMBL/GenBank/DDBJ databases">
        <title>Genomic Encyclopedia of Type Strains, Phase IV (KMG-IV): sequencing the most valuable type-strain genomes for metagenomic binning, comparative biology and taxonomic classification.</title>
        <authorList>
            <person name="Goeker M."/>
        </authorList>
    </citation>
    <scope>NUCLEOTIDE SEQUENCE</scope>
    <source>
        <strain evidence="1">DSM 18131</strain>
    </source>
</reference>
<protein>
    <submittedName>
        <fullName evidence="1">Uncharacterized protein</fullName>
    </submittedName>
</protein>
<evidence type="ECO:0000313" key="1">
    <source>
        <dbReference type="EMBL" id="MBP1872370.1"/>
    </source>
</evidence>
<proteinExistence type="predicted"/>
<evidence type="ECO:0000313" key="2">
    <source>
        <dbReference type="Proteomes" id="UP000823773"/>
    </source>
</evidence>
<comment type="caution">
    <text evidence="1">The sequence shown here is derived from an EMBL/GenBank/DDBJ whole genome shotgun (WGS) entry which is preliminary data.</text>
</comment>
<keyword evidence="2" id="KW-1185">Reference proteome</keyword>
<sequence>MSQTKKHNEPSTFAVAAIMRNEGPYILEWIAFHRSLGVENFIVADNVSDDGSSDLLTALHDVGIIHRIPFPHVPGQAPQLPAYAEIIRLFGSKFEWLAFIDADEFLLPTDGSHRVDGILSCVNEDIGAIAVNWAIYGSSGRVEPGDGLVVERFQHRAAQDCHINKHYKSILRSKAYASNENHPHGFNLLPEYRLAYPCGGTVQFDRAGHSGISSKVEWSKLRLQHYVIKSQTEFLLKKAARGRAMTNLNLRDFDFFRNHDKNDIHEKLPVWLIDSTEREIERIRLLLSENNVPDQVVNLDKTLKDLSLPKNPGKGVIDSFEIKGSVVSLNGWAITSSLSRAETFDLRIGNTKVERFTVTRNARPDVGRHYPGADLHCGFSIYFSVLDIPIDAPTTAAISLHVPEQNLQLSSAAPLMFPADMVNRLDAVVVPTSPSMPKPASEALRDAMKSSRCYLEYGTGGSTLMACEAGVPLAIGVESDWAWMWAVKNSISKYPQAADFHLLYADIGVTHEWGFASNENGWKKWHNYPLGAWDKCNELGATPDVVLIDGRFRAACFFATLLFARPNCRIFFDDYLDRPYYQHIEEHLKPVQVIDRMGLFSVPTTVDRDRVWLSLVRSIPDQR</sequence>
<dbReference type="Proteomes" id="UP000823773">
    <property type="component" value="Unassembled WGS sequence"/>
</dbReference>
<accession>A0ACC5SU65</accession>